<organism evidence="1 2">
    <name type="scientific">Tritrichomonas musculus</name>
    <dbReference type="NCBI Taxonomy" id="1915356"/>
    <lineage>
        <taxon>Eukaryota</taxon>
        <taxon>Metamonada</taxon>
        <taxon>Parabasalia</taxon>
        <taxon>Tritrichomonadida</taxon>
        <taxon>Tritrichomonadidae</taxon>
        <taxon>Tritrichomonas</taxon>
    </lineage>
</organism>
<keyword evidence="2" id="KW-1185">Reference proteome</keyword>
<reference evidence="1 2" key="1">
    <citation type="submission" date="2024-04" db="EMBL/GenBank/DDBJ databases">
        <title>Tritrichomonas musculus Genome.</title>
        <authorList>
            <person name="Alves-Ferreira E."/>
            <person name="Grigg M."/>
            <person name="Lorenzi H."/>
            <person name="Galac M."/>
        </authorList>
    </citation>
    <scope>NUCLEOTIDE SEQUENCE [LARGE SCALE GENOMIC DNA]</scope>
    <source>
        <strain evidence="1 2">EAF2021</strain>
    </source>
</reference>
<name>A0ABR2KJR6_9EUKA</name>
<protein>
    <recommendedName>
        <fullName evidence="3">Phosphoprotein</fullName>
    </recommendedName>
</protein>
<accession>A0ABR2KJR6</accession>
<evidence type="ECO:0008006" key="3">
    <source>
        <dbReference type="Google" id="ProtNLM"/>
    </source>
</evidence>
<gene>
    <name evidence="1" type="ORF">M9Y10_028560</name>
</gene>
<comment type="caution">
    <text evidence="1">The sequence shown here is derived from an EMBL/GenBank/DDBJ whole genome shotgun (WGS) entry which is preliminary data.</text>
</comment>
<dbReference type="EMBL" id="JAPFFF010000004">
    <property type="protein sequence ID" value="KAK8891352.1"/>
    <property type="molecule type" value="Genomic_DNA"/>
</dbReference>
<proteinExistence type="predicted"/>
<evidence type="ECO:0000313" key="2">
    <source>
        <dbReference type="Proteomes" id="UP001470230"/>
    </source>
</evidence>
<evidence type="ECO:0000313" key="1">
    <source>
        <dbReference type="EMBL" id="KAK8891352.1"/>
    </source>
</evidence>
<sequence length="195" mass="21899">MNKPFCCCIPTSIYSIMEKQPCSISMTDQNIDIINTKTSQIIATLNLVSTEEQAEIVNIKGKKIVNTIPINRIMEVSKKTSITRSKSSKIKSKEKVQLDELPFDTSTPIASMKNLSEKKIVREHIQATLEYISDNISSNESKISALLELSQFVSNVKLVKQASNLTIMLEALKEAKRKKNIPEMKRALLVISNKI</sequence>
<dbReference type="Proteomes" id="UP001470230">
    <property type="component" value="Unassembled WGS sequence"/>
</dbReference>